<keyword evidence="2" id="KW-0560">Oxidoreductase</keyword>
<dbReference type="SUPFAM" id="SSF49503">
    <property type="entry name" value="Cupredoxins"/>
    <property type="match status" value="2"/>
</dbReference>
<dbReference type="EMBL" id="FRAC01000032">
    <property type="protein sequence ID" value="SHL40975.1"/>
    <property type="molecule type" value="Genomic_DNA"/>
</dbReference>
<evidence type="ECO:0000313" key="7">
    <source>
        <dbReference type="Proteomes" id="UP000184386"/>
    </source>
</evidence>
<name>A0A1M7AEC6_9FIRM</name>
<dbReference type="Proteomes" id="UP000184386">
    <property type="component" value="Unassembled WGS sequence"/>
</dbReference>
<keyword evidence="7" id="KW-1185">Reference proteome</keyword>
<sequence>MERQIDNLIDSNNLHYKWESHVMAPDMDIAPYQYSYKVRRFSLRAEPVEQKILPEITLNAFGYNQKTPGPVIIMRQGEWLFLTLENKLSVPTNLTIQGYVKPGAIIGLPDFNYNGPIINPDESYTYKLLCDKTGAFLYHSSQDFQVSLGLIGVLIILPFGDTLEADDIPDKDFVFLMQQWEVSELPLGKIIPGSYTPDMFHRNPNFFTLNGRCYPYTSPIYLCDGDKVRMRFLSKAGEAGWIHLEGHHFRVLSINGFSRDNQYMDIVNDTLEFNSGVRTDIALTANNPGKWLINATAVFHQSNNGVFPGGIMSNILYF</sequence>
<dbReference type="PANTHER" id="PTHR11709">
    <property type="entry name" value="MULTI-COPPER OXIDASE"/>
    <property type="match status" value="1"/>
</dbReference>
<dbReference type="InterPro" id="IPR011706">
    <property type="entry name" value="Cu-oxidase_C"/>
</dbReference>
<dbReference type="Pfam" id="PF07732">
    <property type="entry name" value="Cu-oxidase_3"/>
    <property type="match status" value="1"/>
</dbReference>
<keyword evidence="1" id="KW-0479">Metal-binding</keyword>
<evidence type="ECO:0000259" key="5">
    <source>
        <dbReference type="Pfam" id="PF07732"/>
    </source>
</evidence>
<dbReference type="Gene3D" id="2.60.40.420">
    <property type="entry name" value="Cupredoxins - blue copper proteins"/>
    <property type="match status" value="1"/>
</dbReference>
<gene>
    <name evidence="6" type="ORF">SAMN02745136_04833</name>
</gene>
<dbReference type="RefSeq" id="WP_073279757.1">
    <property type="nucleotide sequence ID" value="NZ_FRAC01000032.1"/>
</dbReference>
<dbReference type="InterPro" id="IPR045087">
    <property type="entry name" value="Cu-oxidase_fam"/>
</dbReference>
<dbReference type="OrthoDB" id="9757546at2"/>
<dbReference type="CDD" id="cd04202">
    <property type="entry name" value="CuRO_D2_2dMcoN_like"/>
    <property type="match status" value="1"/>
</dbReference>
<dbReference type="GO" id="GO:0016491">
    <property type="term" value="F:oxidoreductase activity"/>
    <property type="evidence" value="ECO:0007669"/>
    <property type="project" value="UniProtKB-KW"/>
</dbReference>
<keyword evidence="3" id="KW-0186">Copper</keyword>
<dbReference type="PANTHER" id="PTHR11709:SF394">
    <property type="entry name" value="FI03373P-RELATED"/>
    <property type="match status" value="1"/>
</dbReference>
<feature type="domain" description="Plastocyanin-like" evidence="4">
    <location>
        <begin position="199"/>
        <end position="302"/>
    </location>
</feature>
<organism evidence="6 7">
    <name type="scientific">Anaerocolumna jejuensis DSM 15929</name>
    <dbReference type="NCBI Taxonomy" id="1121322"/>
    <lineage>
        <taxon>Bacteria</taxon>
        <taxon>Bacillati</taxon>
        <taxon>Bacillota</taxon>
        <taxon>Clostridia</taxon>
        <taxon>Lachnospirales</taxon>
        <taxon>Lachnospiraceae</taxon>
        <taxon>Anaerocolumna</taxon>
    </lineage>
</organism>
<evidence type="ECO:0000256" key="1">
    <source>
        <dbReference type="ARBA" id="ARBA00022723"/>
    </source>
</evidence>
<dbReference type="AlphaFoldDB" id="A0A1M7AEC6"/>
<evidence type="ECO:0000313" key="6">
    <source>
        <dbReference type="EMBL" id="SHL40975.1"/>
    </source>
</evidence>
<dbReference type="InterPro" id="IPR008972">
    <property type="entry name" value="Cupredoxin"/>
</dbReference>
<dbReference type="STRING" id="1121322.SAMN02745136_04833"/>
<protein>
    <submittedName>
        <fullName evidence="6">Multicopper oxidase</fullName>
    </submittedName>
</protein>
<dbReference type="Pfam" id="PF07731">
    <property type="entry name" value="Cu-oxidase_2"/>
    <property type="match status" value="1"/>
</dbReference>
<dbReference type="InterPro" id="IPR011707">
    <property type="entry name" value="Cu-oxidase-like_N"/>
</dbReference>
<evidence type="ECO:0000259" key="4">
    <source>
        <dbReference type="Pfam" id="PF07731"/>
    </source>
</evidence>
<reference evidence="6 7" key="1">
    <citation type="submission" date="2016-11" db="EMBL/GenBank/DDBJ databases">
        <authorList>
            <person name="Jaros S."/>
            <person name="Januszkiewicz K."/>
            <person name="Wedrychowicz H."/>
        </authorList>
    </citation>
    <scope>NUCLEOTIDE SEQUENCE [LARGE SCALE GENOMIC DNA]</scope>
    <source>
        <strain evidence="6 7">DSM 15929</strain>
    </source>
</reference>
<evidence type="ECO:0000256" key="2">
    <source>
        <dbReference type="ARBA" id="ARBA00023002"/>
    </source>
</evidence>
<feature type="domain" description="Plastocyanin-like" evidence="5">
    <location>
        <begin position="59"/>
        <end position="157"/>
    </location>
</feature>
<proteinExistence type="predicted"/>
<accession>A0A1M7AEC6</accession>
<dbReference type="GO" id="GO:0005507">
    <property type="term" value="F:copper ion binding"/>
    <property type="evidence" value="ECO:0007669"/>
    <property type="project" value="InterPro"/>
</dbReference>
<evidence type="ECO:0000256" key="3">
    <source>
        <dbReference type="ARBA" id="ARBA00023008"/>
    </source>
</evidence>